<dbReference type="InterPro" id="IPR043504">
    <property type="entry name" value="Peptidase_S1_PA_chymotrypsin"/>
</dbReference>
<dbReference type="SUPFAM" id="SSF50156">
    <property type="entry name" value="PDZ domain-like"/>
    <property type="match status" value="1"/>
</dbReference>
<sequence length="379" mass="37532">MTISLSSLKEKLLRSTTMKVGLAFVLGAGLAGGVATAVTPPSSAVKACVDNKTQAMYLAVNGACTKSRSLVDIGGGAINVKAIAAAVTASVVSINVSSASGSGTGSGSIVRSNGSSSYILTNNHVVESAASGGSIAVELNSGTLLPATIVGRDTTYDLAVLKVLKGNLPVIAFGDSSQLSIGDPVVAIGSPLGLASTVTSGIVSALNRPVTTGSVGAEAYIDAIQTDAAINPGNSGGALLDSQGRIVGVNSAIATLTSGGQSGSIGLGFSIPINEAKRIANEIIDTGASSRPVLGVFFDSTYTNGAKILKLSPGEAADKAGIPVGGVIDSIDGMRITDQVSAIVRIRSYAPGAKVSIVILMPDGSKKTFVVTLGSAPSQ</sequence>
<dbReference type="PANTHER" id="PTHR43343:SF3">
    <property type="entry name" value="PROTEASE DO-LIKE 8, CHLOROPLASTIC"/>
    <property type="match status" value="1"/>
</dbReference>
<dbReference type="GO" id="GO:0006508">
    <property type="term" value="P:proteolysis"/>
    <property type="evidence" value="ECO:0007669"/>
    <property type="project" value="UniProtKB-KW"/>
</dbReference>
<gene>
    <name evidence="4" type="ORF">UFOPK2646_00043</name>
</gene>
<dbReference type="GO" id="GO:0004252">
    <property type="term" value="F:serine-type endopeptidase activity"/>
    <property type="evidence" value="ECO:0007669"/>
    <property type="project" value="InterPro"/>
</dbReference>
<dbReference type="EMBL" id="CAEZYB010000002">
    <property type="protein sequence ID" value="CAB4693469.1"/>
    <property type="molecule type" value="Genomic_DNA"/>
</dbReference>
<dbReference type="AlphaFoldDB" id="A0A6J6P3D8"/>
<comment type="similarity">
    <text evidence="1">Belongs to the peptidase S1C family.</text>
</comment>
<evidence type="ECO:0000313" key="4">
    <source>
        <dbReference type="EMBL" id="CAB4693469.1"/>
    </source>
</evidence>
<protein>
    <submittedName>
        <fullName evidence="4">Unannotated protein</fullName>
    </submittedName>
</protein>
<evidence type="ECO:0000256" key="3">
    <source>
        <dbReference type="ARBA" id="ARBA00022801"/>
    </source>
</evidence>
<organism evidence="4">
    <name type="scientific">freshwater metagenome</name>
    <dbReference type="NCBI Taxonomy" id="449393"/>
    <lineage>
        <taxon>unclassified sequences</taxon>
        <taxon>metagenomes</taxon>
        <taxon>ecological metagenomes</taxon>
    </lineage>
</organism>
<dbReference type="Gene3D" id="2.30.42.10">
    <property type="match status" value="1"/>
</dbReference>
<dbReference type="SUPFAM" id="SSF50494">
    <property type="entry name" value="Trypsin-like serine proteases"/>
    <property type="match status" value="1"/>
</dbReference>
<proteinExistence type="inferred from homology"/>
<dbReference type="InterPro" id="IPR009003">
    <property type="entry name" value="Peptidase_S1_PA"/>
</dbReference>
<dbReference type="Gene3D" id="2.40.10.10">
    <property type="entry name" value="Trypsin-like serine proteases"/>
    <property type="match status" value="2"/>
</dbReference>
<reference evidence="4" key="1">
    <citation type="submission" date="2020-05" db="EMBL/GenBank/DDBJ databases">
        <authorList>
            <person name="Chiriac C."/>
            <person name="Salcher M."/>
            <person name="Ghai R."/>
            <person name="Kavagutti S V."/>
        </authorList>
    </citation>
    <scope>NUCLEOTIDE SEQUENCE</scope>
</reference>
<name>A0A6J6P3D8_9ZZZZ</name>
<dbReference type="InterPro" id="IPR036034">
    <property type="entry name" value="PDZ_sf"/>
</dbReference>
<dbReference type="Pfam" id="PF13365">
    <property type="entry name" value="Trypsin_2"/>
    <property type="match status" value="1"/>
</dbReference>
<dbReference type="InterPro" id="IPR051201">
    <property type="entry name" value="Chloro_Bact_Ser_Proteases"/>
</dbReference>
<dbReference type="InterPro" id="IPR001940">
    <property type="entry name" value="Peptidase_S1C"/>
</dbReference>
<dbReference type="PANTHER" id="PTHR43343">
    <property type="entry name" value="PEPTIDASE S12"/>
    <property type="match status" value="1"/>
</dbReference>
<evidence type="ECO:0000256" key="1">
    <source>
        <dbReference type="ARBA" id="ARBA00010541"/>
    </source>
</evidence>
<dbReference type="PRINTS" id="PR00834">
    <property type="entry name" value="PROTEASES2C"/>
</dbReference>
<keyword evidence="3" id="KW-0378">Hydrolase</keyword>
<evidence type="ECO:0000256" key="2">
    <source>
        <dbReference type="ARBA" id="ARBA00022670"/>
    </source>
</evidence>
<keyword evidence="2" id="KW-0645">Protease</keyword>
<accession>A0A6J6P3D8</accession>